<dbReference type="Proteomes" id="UP000244892">
    <property type="component" value="Chromosome"/>
</dbReference>
<dbReference type="EMBL" id="CP029210">
    <property type="protein sequence ID" value="AWI54709.1"/>
    <property type="molecule type" value="Genomic_DNA"/>
</dbReference>
<evidence type="ECO:0008006" key="4">
    <source>
        <dbReference type="Google" id="ProtNLM"/>
    </source>
</evidence>
<feature type="signal peptide" evidence="1">
    <location>
        <begin position="1"/>
        <end position="19"/>
    </location>
</feature>
<protein>
    <recommendedName>
        <fullName evidence="4">PEP-CTERM protein-sorting domain-containing protein</fullName>
    </recommendedName>
</protein>
<dbReference type="InterPro" id="IPR024038">
    <property type="entry name" value="MYXO-CTERM"/>
</dbReference>
<dbReference type="NCBIfam" id="TIGR03901">
    <property type="entry name" value="MYXO-CTERM"/>
    <property type="match status" value="1"/>
</dbReference>
<organism evidence="2 3">
    <name type="scientific">Aquabacterium olei</name>
    <dbReference type="NCBI Taxonomy" id="1296669"/>
    <lineage>
        <taxon>Bacteria</taxon>
        <taxon>Pseudomonadati</taxon>
        <taxon>Pseudomonadota</taxon>
        <taxon>Betaproteobacteria</taxon>
        <taxon>Burkholderiales</taxon>
        <taxon>Aquabacterium</taxon>
    </lineage>
</organism>
<evidence type="ECO:0000313" key="3">
    <source>
        <dbReference type="Proteomes" id="UP000244892"/>
    </source>
</evidence>
<dbReference type="OrthoDB" id="9150005at2"/>
<keyword evidence="3" id="KW-1185">Reference proteome</keyword>
<reference evidence="2 3" key="1">
    <citation type="submission" date="2018-05" db="EMBL/GenBank/DDBJ databases">
        <title>complete genome sequence of Aquabacterium olei NBRC 110486.</title>
        <authorList>
            <person name="Tang B."/>
            <person name="Chang J."/>
            <person name="Zhang L."/>
            <person name="Yang H."/>
        </authorList>
    </citation>
    <scope>NUCLEOTIDE SEQUENCE [LARGE SCALE GENOMIC DNA]</scope>
    <source>
        <strain evidence="2 3">NBRC 110486</strain>
    </source>
</reference>
<sequence>MKPLLATLTLFLSTMPAMAATPLASWDFNSDDGLVNTGSLTPSEGAGTLLLTGGTSSLFTSGSPLDPAGFPLDSGWSVGGYPAQGTLSGTAGFEGHVSSVGHKQLTLSFDYKTQPSGNKWFLTQATADGGVSWTDVATFGVAAADQWFTASFDVSAALPAVANQAGFAFRVVAVFEPGTLAYEAAEAGYNGDFGLVIDRLTVQATPVPETDAAWLAMAGLGLVGGLRRRRRQTATRVRP</sequence>
<dbReference type="RefSeq" id="WP_109037700.1">
    <property type="nucleotide sequence ID" value="NZ_CP029210.1"/>
</dbReference>
<proteinExistence type="predicted"/>
<evidence type="ECO:0000313" key="2">
    <source>
        <dbReference type="EMBL" id="AWI54709.1"/>
    </source>
</evidence>
<dbReference type="KEGG" id="aon:DEH84_15725"/>
<evidence type="ECO:0000256" key="1">
    <source>
        <dbReference type="SAM" id="SignalP"/>
    </source>
</evidence>
<name>A0A2U8FUG3_9BURK</name>
<accession>A0A2U8FUG3</accession>
<feature type="chain" id="PRO_5016160950" description="PEP-CTERM protein-sorting domain-containing protein" evidence="1">
    <location>
        <begin position="20"/>
        <end position="239"/>
    </location>
</feature>
<keyword evidence="1" id="KW-0732">Signal</keyword>
<gene>
    <name evidence="2" type="ORF">DEH84_15725</name>
</gene>
<dbReference type="AlphaFoldDB" id="A0A2U8FUG3"/>